<evidence type="ECO:0000256" key="3">
    <source>
        <dbReference type="ARBA" id="ARBA00022839"/>
    </source>
</evidence>
<dbReference type="eggNOG" id="KOG2249">
    <property type="taxonomic scope" value="Eukaryota"/>
</dbReference>
<reference evidence="4 5" key="1">
    <citation type="journal article" date="2011" name="PLoS Pathog.">
        <title>Endophytic Life Strategies Decoded by Genome and Transcriptome Analyses of the Mutualistic Root Symbiont Piriformospora indica.</title>
        <authorList>
            <person name="Zuccaro A."/>
            <person name="Lahrmann U."/>
            <person name="Guldener U."/>
            <person name="Langen G."/>
            <person name="Pfiffi S."/>
            <person name="Biedenkopf D."/>
            <person name="Wong P."/>
            <person name="Samans B."/>
            <person name="Grimm C."/>
            <person name="Basiewicz M."/>
            <person name="Murat C."/>
            <person name="Martin F."/>
            <person name="Kogel K.H."/>
        </authorList>
    </citation>
    <scope>NUCLEOTIDE SEQUENCE [LARGE SCALE GENOMIC DNA]</scope>
    <source>
        <strain evidence="4 5">DSM 11827</strain>
    </source>
</reference>
<evidence type="ECO:0000256" key="2">
    <source>
        <dbReference type="ARBA" id="ARBA00022801"/>
    </source>
</evidence>
<protein>
    <submittedName>
        <fullName evidence="4">Uncharacterized protein</fullName>
    </submittedName>
</protein>
<evidence type="ECO:0000256" key="1">
    <source>
        <dbReference type="ARBA" id="ARBA00022722"/>
    </source>
</evidence>
<dbReference type="Gene3D" id="3.30.420.10">
    <property type="entry name" value="Ribonuclease H-like superfamily/Ribonuclease H"/>
    <property type="match status" value="1"/>
</dbReference>
<keyword evidence="2" id="KW-0378">Hydrolase</keyword>
<dbReference type="AlphaFoldDB" id="G4TBY3"/>
<accession>G4TBY3</accession>
<evidence type="ECO:0000313" key="5">
    <source>
        <dbReference type="Proteomes" id="UP000007148"/>
    </source>
</evidence>
<keyword evidence="3" id="KW-0269">Exonuclease</keyword>
<comment type="caution">
    <text evidence="4">The sequence shown here is derived from an EMBL/GenBank/DDBJ whole genome shotgun (WGS) entry which is preliminary data.</text>
</comment>
<evidence type="ECO:0000313" key="4">
    <source>
        <dbReference type="EMBL" id="CCA68834.1"/>
    </source>
</evidence>
<dbReference type="EMBL" id="CAFZ01000041">
    <property type="protein sequence ID" value="CCA68834.1"/>
    <property type="molecule type" value="Genomic_DNA"/>
</dbReference>
<keyword evidence="1" id="KW-0540">Nuclease</keyword>
<dbReference type="HOGENOM" id="CLU_1960416_0_0_1"/>
<dbReference type="InterPro" id="IPR047021">
    <property type="entry name" value="REXO1/3/4-like"/>
</dbReference>
<dbReference type="PANTHER" id="PTHR12801:SF45">
    <property type="entry name" value="RNA EXONUCLEASE 4"/>
    <property type="match status" value="1"/>
</dbReference>
<dbReference type="GO" id="GO:0003676">
    <property type="term" value="F:nucleic acid binding"/>
    <property type="evidence" value="ECO:0007669"/>
    <property type="project" value="InterPro"/>
</dbReference>
<dbReference type="GO" id="GO:0005634">
    <property type="term" value="C:nucleus"/>
    <property type="evidence" value="ECO:0007669"/>
    <property type="project" value="TreeGrafter"/>
</dbReference>
<proteinExistence type="predicted"/>
<sequence>MLARVSLCDYYGRSILDTFVQPTSTVVDYRTATTGLTRQDLVGNLSVLGLAHSNSDIRDVALYVPFRNVFDSLEHIMEDARAVMDLFRSVEDQWQGYITRLEWPCYLPPNAYVSQSASKLFTLNHQLS</sequence>
<dbReference type="Proteomes" id="UP000007148">
    <property type="component" value="Unassembled WGS sequence"/>
</dbReference>
<dbReference type="STRING" id="1109443.G4TBY3"/>
<organism evidence="4 5">
    <name type="scientific">Serendipita indica (strain DSM 11827)</name>
    <name type="common">Root endophyte fungus</name>
    <name type="synonym">Piriformospora indica</name>
    <dbReference type="NCBI Taxonomy" id="1109443"/>
    <lineage>
        <taxon>Eukaryota</taxon>
        <taxon>Fungi</taxon>
        <taxon>Dikarya</taxon>
        <taxon>Basidiomycota</taxon>
        <taxon>Agaricomycotina</taxon>
        <taxon>Agaricomycetes</taxon>
        <taxon>Sebacinales</taxon>
        <taxon>Serendipitaceae</taxon>
        <taxon>Serendipita</taxon>
    </lineage>
</organism>
<dbReference type="PANTHER" id="PTHR12801">
    <property type="entry name" value="RNA EXONUCLEASE REXO1 / RECO3 FAMILY MEMBER-RELATED"/>
    <property type="match status" value="1"/>
</dbReference>
<name>G4TBY3_SERID</name>
<dbReference type="InParanoid" id="G4TBY3"/>
<dbReference type="InterPro" id="IPR036397">
    <property type="entry name" value="RNaseH_sf"/>
</dbReference>
<keyword evidence="5" id="KW-1185">Reference proteome</keyword>
<dbReference type="GO" id="GO:0004527">
    <property type="term" value="F:exonuclease activity"/>
    <property type="evidence" value="ECO:0007669"/>
    <property type="project" value="UniProtKB-KW"/>
</dbReference>
<dbReference type="OrthoDB" id="8191639at2759"/>
<gene>
    <name evidence="4" type="ORF">PIIN_02695</name>
</gene>